<dbReference type="Pfam" id="PF00505">
    <property type="entry name" value="HMG_box"/>
    <property type="match status" value="2"/>
</dbReference>
<dbReference type="PROSITE" id="PS50118">
    <property type="entry name" value="HMG_BOX_2"/>
    <property type="match status" value="2"/>
</dbReference>
<reference evidence="5 6" key="1">
    <citation type="submission" date="2018-03" db="EMBL/GenBank/DDBJ databases">
        <authorList>
            <person name="Guldener U."/>
        </authorList>
    </citation>
    <scope>NUCLEOTIDE SEQUENCE [LARGE SCALE GENOMIC DNA]</scope>
    <source>
        <strain evidence="5 6">DAOM196992</strain>
    </source>
</reference>
<accession>A0A5C3F8C8</accession>
<feature type="compositionally biased region" description="Basic and acidic residues" evidence="3">
    <location>
        <begin position="253"/>
        <end position="262"/>
    </location>
</feature>
<dbReference type="InterPro" id="IPR050342">
    <property type="entry name" value="HMGB"/>
</dbReference>
<dbReference type="PANTHER" id="PTHR48112">
    <property type="entry name" value="HIGH MOBILITY GROUP PROTEIN DSP1"/>
    <property type="match status" value="1"/>
</dbReference>
<evidence type="ECO:0000313" key="6">
    <source>
        <dbReference type="Proteomes" id="UP000323386"/>
    </source>
</evidence>
<dbReference type="SUPFAM" id="SSF47095">
    <property type="entry name" value="HMG-box"/>
    <property type="match status" value="2"/>
</dbReference>
<dbReference type="GO" id="GO:0003677">
    <property type="term" value="F:DNA binding"/>
    <property type="evidence" value="ECO:0007669"/>
    <property type="project" value="UniProtKB-UniRule"/>
</dbReference>
<evidence type="ECO:0000256" key="1">
    <source>
        <dbReference type="ARBA" id="ARBA00023125"/>
    </source>
</evidence>
<dbReference type="OrthoDB" id="5550281at2759"/>
<proteinExistence type="predicted"/>
<evidence type="ECO:0000256" key="2">
    <source>
        <dbReference type="PROSITE-ProRule" id="PRU00267"/>
    </source>
</evidence>
<keyword evidence="1 2" id="KW-0238">DNA-binding</keyword>
<feature type="domain" description="HMG box" evidence="4">
    <location>
        <begin position="112"/>
        <end position="191"/>
    </location>
</feature>
<dbReference type="Proteomes" id="UP000323386">
    <property type="component" value="Unassembled WGS sequence"/>
</dbReference>
<dbReference type="SMART" id="SM00398">
    <property type="entry name" value="HMG"/>
    <property type="match status" value="2"/>
</dbReference>
<name>A0A5C3F8C8_9BASI</name>
<dbReference type="InterPro" id="IPR036910">
    <property type="entry name" value="HMG_box_dom_sf"/>
</dbReference>
<dbReference type="EMBL" id="OOIP01000022">
    <property type="protein sequence ID" value="SPO40728.1"/>
    <property type="molecule type" value="Genomic_DNA"/>
</dbReference>
<feature type="region of interest" description="Disordered" evidence="3">
    <location>
        <begin position="247"/>
        <end position="270"/>
    </location>
</feature>
<feature type="domain" description="HMG box" evidence="4">
    <location>
        <begin position="226"/>
        <end position="291"/>
    </location>
</feature>
<evidence type="ECO:0000256" key="3">
    <source>
        <dbReference type="SAM" id="MobiDB-lite"/>
    </source>
</evidence>
<feature type="DNA-binding region" description="HMG box" evidence="2">
    <location>
        <begin position="226"/>
        <end position="291"/>
    </location>
</feature>
<dbReference type="CDD" id="cd00084">
    <property type="entry name" value="HMG-box_SF"/>
    <property type="match status" value="1"/>
</dbReference>
<feature type="DNA-binding region" description="HMG box" evidence="2">
    <location>
        <begin position="112"/>
        <end position="191"/>
    </location>
</feature>
<dbReference type="Gene3D" id="1.10.30.10">
    <property type="entry name" value="High mobility group box domain"/>
    <property type="match status" value="2"/>
</dbReference>
<feature type="compositionally biased region" description="Basic residues" evidence="3">
    <location>
        <begin position="72"/>
        <end position="86"/>
    </location>
</feature>
<dbReference type="AlphaFoldDB" id="A0A5C3F8C8"/>
<feature type="compositionally biased region" description="Low complexity" evidence="3">
    <location>
        <begin position="38"/>
        <end position="54"/>
    </location>
</feature>
<keyword evidence="6" id="KW-1185">Reference proteome</keyword>
<keyword evidence="2" id="KW-0539">Nucleus</keyword>
<protein>
    <recommendedName>
        <fullName evidence="4">HMG box domain-containing protein</fullName>
    </recommendedName>
</protein>
<dbReference type="InterPro" id="IPR009071">
    <property type="entry name" value="HMG_box_dom"/>
</dbReference>
<dbReference type="PANTHER" id="PTHR48112:SF22">
    <property type="entry name" value="MITOCHONDRIAL TRANSCRIPTION FACTOR A, ISOFORM B"/>
    <property type="match status" value="1"/>
</dbReference>
<feature type="compositionally biased region" description="Low complexity" evidence="3">
    <location>
        <begin position="62"/>
        <end position="71"/>
    </location>
</feature>
<dbReference type="GO" id="GO:0005634">
    <property type="term" value="C:nucleus"/>
    <property type="evidence" value="ECO:0007669"/>
    <property type="project" value="UniProtKB-UniRule"/>
</dbReference>
<evidence type="ECO:0000259" key="4">
    <source>
        <dbReference type="PROSITE" id="PS50118"/>
    </source>
</evidence>
<sequence>MFPLALLTRAATRPLSAQLPSLARAVSLPRATASFATAATKTATRASASSSSTPKPKRAASKKAAGSSTKKAATKKPKAAPKKKAPKKEPKLKPWQARGADGKLLPLPSATKPTLRSTFIIYMAERLPTFMNKPEFSKPSARSDKPVLDIIKASKQIGEEWKSLPASDKKKYEDIHEKEKAEYTKALAHWKASLTPEDIRRQNAYISAQRKKGIKGTALLRDPAKPKRPNSAFFEYLAELRAQDSTGASATEIARKGGEKWKSMSPSSRAPYEQKAAGALEQYKKDLDDYVRAKEAQL</sequence>
<feature type="region of interest" description="Disordered" evidence="3">
    <location>
        <begin position="38"/>
        <end position="109"/>
    </location>
</feature>
<evidence type="ECO:0000313" key="5">
    <source>
        <dbReference type="EMBL" id="SPO40728.1"/>
    </source>
</evidence>
<gene>
    <name evidence="5" type="ORF">PSFLO_06210</name>
</gene>
<organism evidence="5 6">
    <name type="scientific">Pseudozyma flocculosa</name>
    <dbReference type="NCBI Taxonomy" id="84751"/>
    <lineage>
        <taxon>Eukaryota</taxon>
        <taxon>Fungi</taxon>
        <taxon>Dikarya</taxon>
        <taxon>Basidiomycota</taxon>
        <taxon>Ustilaginomycotina</taxon>
        <taxon>Ustilaginomycetes</taxon>
        <taxon>Ustilaginales</taxon>
        <taxon>Ustilaginaceae</taxon>
        <taxon>Pseudozyma</taxon>
    </lineage>
</organism>